<accession>A0A2V1J1U7</accession>
<dbReference type="EMBL" id="PUBV01000005">
    <property type="protein sequence ID" value="PWB08677.1"/>
    <property type="molecule type" value="Genomic_DNA"/>
</dbReference>
<organism evidence="1 2">
    <name type="scientific">Paramuribaculum intestinale</name>
    <dbReference type="NCBI Taxonomy" id="2094151"/>
    <lineage>
        <taxon>Bacteria</taxon>
        <taxon>Pseudomonadati</taxon>
        <taxon>Bacteroidota</taxon>
        <taxon>Bacteroidia</taxon>
        <taxon>Bacteroidales</taxon>
        <taxon>Muribaculaceae</taxon>
        <taxon>Paramuribaculum</taxon>
    </lineage>
</organism>
<dbReference type="GeneID" id="93425581"/>
<dbReference type="SUPFAM" id="SSF56059">
    <property type="entry name" value="Glutathione synthetase ATP-binding domain-like"/>
    <property type="match status" value="1"/>
</dbReference>
<gene>
    <name evidence="1" type="ORF">C5O25_03890</name>
</gene>
<sequence length="294" mass="32973">MAEIKIAAVKRAGVYSPNHIGNDTAILNIVSEQLRKRGCEVSVYSEEQLCAGAVSEPVVINMCREQASIKTLQRMEDDGRLVINSGYGIENCTRERMTRILVGSGIPFPESITVGTDEAVRQRLNDAGMNKCWIKRGDYYTMHKEDVSYVRHPEEAQEVLQEYFLRGIKRAVISRHLEGDLIKFYGIAGTGFFYWFYPFVNDHSKYGYERVNGSARGTEFDIASLRAICGKAAETLDVMIYGGDCVVAPDGTIRIIDFNDWPSFAPCRADAATHIAKAIMAAIRQHTESKRPER</sequence>
<evidence type="ECO:0000313" key="2">
    <source>
        <dbReference type="Proteomes" id="UP000244925"/>
    </source>
</evidence>
<evidence type="ECO:0008006" key="3">
    <source>
        <dbReference type="Google" id="ProtNLM"/>
    </source>
</evidence>
<dbReference type="RefSeq" id="WP_107035423.1">
    <property type="nucleotide sequence ID" value="NZ_CAOMZA010000064.1"/>
</dbReference>
<comment type="caution">
    <text evidence="1">The sequence shown here is derived from an EMBL/GenBank/DDBJ whole genome shotgun (WGS) entry which is preliminary data.</text>
</comment>
<dbReference type="Proteomes" id="UP000244925">
    <property type="component" value="Unassembled WGS sequence"/>
</dbReference>
<protein>
    <recommendedName>
        <fullName evidence="3">ATP-grasp domain-containing protein</fullName>
    </recommendedName>
</protein>
<dbReference type="AlphaFoldDB" id="A0A2V1J1U7"/>
<evidence type="ECO:0000313" key="1">
    <source>
        <dbReference type="EMBL" id="PWB08677.1"/>
    </source>
</evidence>
<keyword evidence="2" id="KW-1185">Reference proteome</keyword>
<reference evidence="2" key="1">
    <citation type="submission" date="2018-02" db="EMBL/GenBank/DDBJ databases">
        <authorList>
            <person name="Clavel T."/>
            <person name="Strowig T."/>
        </authorList>
    </citation>
    <scope>NUCLEOTIDE SEQUENCE [LARGE SCALE GENOMIC DNA]</scope>
    <source>
        <strain evidence="2">DSM 100764</strain>
    </source>
</reference>
<name>A0A2V1J1U7_9BACT</name>
<dbReference type="Gene3D" id="3.30.470.20">
    <property type="entry name" value="ATP-grasp fold, B domain"/>
    <property type="match status" value="1"/>
</dbReference>
<proteinExistence type="predicted"/>